<dbReference type="EMBL" id="JADNYJ010000102">
    <property type="protein sequence ID" value="KAF8885383.1"/>
    <property type="molecule type" value="Genomic_DNA"/>
</dbReference>
<sequence length="178" mass="20393">MQVMYKILMTAYTLCLHFVFFKHLRFRPRANHPLVIANDTILGIHLLTSYDQWATALSMRDRVWKGTSVASTLLLSSSLALLQIDLVNTNYIGRTFALLSCLFASSGLIAAGLCLLIRRKQLDKDCRKKWINASLVSTSLESLDFWTCLAFPTEMIIWQVAYLLPINIIYHRVDRLPK</sequence>
<dbReference type="OrthoDB" id="3056775at2759"/>
<keyword evidence="1" id="KW-0472">Membrane</keyword>
<evidence type="ECO:0000256" key="1">
    <source>
        <dbReference type="SAM" id="Phobius"/>
    </source>
</evidence>
<dbReference type="Proteomes" id="UP000724874">
    <property type="component" value="Unassembled WGS sequence"/>
</dbReference>
<gene>
    <name evidence="2" type="ORF">CPB84DRAFT_132707</name>
</gene>
<comment type="caution">
    <text evidence="2">The sequence shown here is derived from an EMBL/GenBank/DDBJ whole genome shotgun (WGS) entry which is preliminary data.</text>
</comment>
<proteinExistence type="predicted"/>
<organism evidence="2 3">
    <name type="scientific">Gymnopilus junonius</name>
    <name type="common">Spectacular rustgill mushroom</name>
    <name type="synonym">Gymnopilus spectabilis subsp. junonius</name>
    <dbReference type="NCBI Taxonomy" id="109634"/>
    <lineage>
        <taxon>Eukaryota</taxon>
        <taxon>Fungi</taxon>
        <taxon>Dikarya</taxon>
        <taxon>Basidiomycota</taxon>
        <taxon>Agaricomycotina</taxon>
        <taxon>Agaricomycetes</taxon>
        <taxon>Agaricomycetidae</taxon>
        <taxon>Agaricales</taxon>
        <taxon>Agaricineae</taxon>
        <taxon>Hymenogastraceae</taxon>
        <taxon>Gymnopilus</taxon>
    </lineage>
</organism>
<keyword evidence="1" id="KW-1133">Transmembrane helix</keyword>
<dbReference type="AlphaFoldDB" id="A0A9P5NGL9"/>
<protein>
    <recommendedName>
        <fullName evidence="4">Transmembrane protein</fullName>
    </recommendedName>
</protein>
<evidence type="ECO:0000313" key="3">
    <source>
        <dbReference type="Proteomes" id="UP000724874"/>
    </source>
</evidence>
<name>A0A9P5NGL9_GYMJU</name>
<feature type="transmembrane region" description="Helical" evidence="1">
    <location>
        <begin position="63"/>
        <end position="84"/>
    </location>
</feature>
<evidence type="ECO:0008006" key="4">
    <source>
        <dbReference type="Google" id="ProtNLM"/>
    </source>
</evidence>
<reference evidence="2" key="1">
    <citation type="submission" date="2020-11" db="EMBL/GenBank/DDBJ databases">
        <authorList>
            <consortium name="DOE Joint Genome Institute"/>
            <person name="Ahrendt S."/>
            <person name="Riley R."/>
            <person name="Andreopoulos W."/>
            <person name="LaButti K."/>
            <person name="Pangilinan J."/>
            <person name="Ruiz-duenas F.J."/>
            <person name="Barrasa J.M."/>
            <person name="Sanchez-Garcia M."/>
            <person name="Camarero S."/>
            <person name="Miyauchi S."/>
            <person name="Serrano A."/>
            <person name="Linde D."/>
            <person name="Babiker R."/>
            <person name="Drula E."/>
            <person name="Ayuso-Fernandez I."/>
            <person name="Pacheco R."/>
            <person name="Padilla G."/>
            <person name="Ferreira P."/>
            <person name="Barriuso J."/>
            <person name="Kellner H."/>
            <person name="Castanera R."/>
            <person name="Alfaro M."/>
            <person name="Ramirez L."/>
            <person name="Pisabarro A.G."/>
            <person name="Kuo A."/>
            <person name="Tritt A."/>
            <person name="Lipzen A."/>
            <person name="He G."/>
            <person name="Yan M."/>
            <person name="Ng V."/>
            <person name="Cullen D."/>
            <person name="Martin F."/>
            <person name="Rosso M.-N."/>
            <person name="Henrissat B."/>
            <person name="Hibbett D."/>
            <person name="Martinez A.T."/>
            <person name="Grigoriev I.V."/>
        </authorList>
    </citation>
    <scope>NUCLEOTIDE SEQUENCE</scope>
    <source>
        <strain evidence="2">AH 44721</strain>
    </source>
</reference>
<keyword evidence="3" id="KW-1185">Reference proteome</keyword>
<feature type="transmembrane region" description="Helical" evidence="1">
    <location>
        <begin position="96"/>
        <end position="117"/>
    </location>
</feature>
<keyword evidence="1" id="KW-0812">Transmembrane</keyword>
<evidence type="ECO:0000313" key="2">
    <source>
        <dbReference type="EMBL" id="KAF8885383.1"/>
    </source>
</evidence>
<accession>A0A9P5NGL9</accession>